<protein>
    <submittedName>
        <fullName evidence="1">Uncharacterized protein</fullName>
    </submittedName>
</protein>
<keyword evidence="2" id="KW-1185">Reference proteome</keyword>
<dbReference type="Proteomes" id="UP001565368">
    <property type="component" value="Unassembled WGS sequence"/>
</dbReference>
<dbReference type="GeneID" id="95985619"/>
<evidence type="ECO:0000313" key="1">
    <source>
        <dbReference type="EMBL" id="KAL1410563.1"/>
    </source>
</evidence>
<dbReference type="RefSeq" id="XP_069210507.1">
    <property type="nucleotide sequence ID" value="XM_069353089.1"/>
</dbReference>
<gene>
    <name evidence="1" type="ORF">Q8F55_004576</name>
</gene>
<sequence length="418" mass="45771">MSDTDFLLMPVLSDYFQTQAGRRRMEAFLARNSTLVPGSFDELVNRNREHIVNLTTDFPYSVHGRIGDLVGSRAYPIGNWRDSLAGLGWGNYPFDLNCGPAAPLLHWPQPRDGNLKEGYPYVPFPGPSHLGNKPRGARRLFEVTITPEETEASLARYVDRANLSSSLLYGAGALNSTFTLSEGWNSPNQTIGRNGNSTFYALSIDAKEWVEDGRRIISSVNVLNSDLSFVLAYDTVASSPNQIRATVEAMQPYPRGLLTNVGMVVANAAYDPNTTNIDVFSNRAYHGAVAWSWQQALMAAGLSKQLASCSSWGPAREGESSWFNQQFCQDSALVESLKQAETRLWDSIAGSESVLYTEVWSPVFNATTNKFDIGDLGAISPEGTEGNAFQLWSYAFLGLVDPRTGRPVAAGFVPPSAL</sequence>
<accession>A0ABR3Q7B6</accession>
<proteinExistence type="predicted"/>
<name>A0ABR3Q7B6_9TREE</name>
<organism evidence="1 2">
    <name type="scientific">Vanrija albida</name>
    <dbReference type="NCBI Taxonomy" id="181172"/>
    <lineage>
        <taxon>Eukaryota</taxon>
        <taxon>Fungi</taxon>
        <taxon>Dikarya</taxon>
        <taxon>Basidiomycota</taxon>
        <taxon>Agaricomycotina</taxon>
        <taxon>Tremellomycetes</taxon>
        <taxon>Trichosporonales</taxon>
        <taxon>Trichosporonaceae</taxon>
        <taxon>Vanrija</taxon>
    </lineage>
</organism>
<dbReference type="EMBL" id="JBBXJM010000003">
    <property type="protein sequence ID" value="KAL1410563.1"/>
    <property type="molecule type" value="Genomic_DNA"/>
</dbReference>
<comment type="caution">
    <text evidence="1">The sequence shown here is derived from an EMBL/GenBank/DDBJ whole genome shotgun (WGS) entry which is preliminary data.</text>
</comment>
<reference evidence="1 2" key="1">
    <citation type="submission" date="2023-08" db="EMBL/GenBank/DDBJ databases">
        <title>Annotated Genome Sequence of Vanrija albida AlHP1.</title>
        <authorList>
            <person name="Herzog R."/>
        </authorList>
    </citation>
    <scope>NUCLEOTIDE SEQUENCE [LARGE SCALE GENOMIC DNA]</scope>
    <source>
        <strain evidence="1 2">AlHP1</strain>
    </source>
</reference>
<evidence type="ECO:0000313" key="2">
    <source>
        <dbReference type="Proteomes" id="UP001565368"/>
    </source>
</evidence>